<gene>
    <name evidence="11" type="primary">hisA</name>
    <name evidence="14" type="ORF">AKJ50_01610</name>
</gene>
<accession>A0A133VFF7</accession>
<dbReference type="InterPro" id="IPR006062">
    <property type="entry name" value="His_biosynth"/>
</dbReference>
<feature type="active site" description="Proton acceptor" evidence="11">
    <location>
        <position position="8"/>
    </location>
</feature>
<comment type="pathway">
    <text evidence="3 11 13">Amino-acid biosynthesis; L-histidine biosynthesis; L-histidine from 5-phospho-alpha-D-ribose 1-diphosphate: step 4/9.</text>
</comment>
<dbReference type="Gene3D" id="3.20.20.70">
    <property type="entry name" value="Aldolase class I"/>
    <property type="match status" value="1"/>
</dbReference>
<dbReference type="NCBIfam" id="NF010112">
    <property type="entry name" value="PRK13585.1"/>
    <property type="match status" value="1"/>
</dbReference>
<dbReference type="SUPFAM" id="SSF51366">
    <property type="entry name" value="Ribulose-phoshate binding barrel"/>
    <property type="match status" value="1"/>
</dbReference>
<protein>
    <recommendedName>
        <fullName evidence="6 11">1-(5-phosphoribosyl)-5-[(5-phosphoribosylamino)methylideneamino] imidazole-4-carboxamide isomerase</fullName>
        <ecNumber evidence="5 11">5.3.1.16</ecNumber>
    </recommendedName>
    <alternativeName>
        <fullName evidence="11">Phosphoribosylformimino-5-aminoimidazole carboxamide ribotide isomerase</fullName>
    </alternativeName>
</protein>
<reference evidence="14 15" key="1">
    <citation type="journal article" date="2016" name="Sci. Rep.">
        <title>Metabolic traits of an uncultured archaeal lineage -MSBL1- from brine pools of the Red Sea.</title>
        <authorList>
            <person name="Mwirichia R."/>
            <person name="Alam I."/>
            <person name="Rashid M."/>
            <person name="Vinu M."/>
            <person name="Ba-Alawi W."/>
            <person name="Anthony Kamau A."/>
            <person name="Kamanda Ngugi D."/>
            <person name="Goker M."/>
            <person name="Klenk H.P."/>
            <person name="Bajic V."/>
            <person name="Stingl U."/>
        </authorList>
    </citation>
    <scope>NUCLEOTIDE SEQUENCE [LARGE SCALE GENOMIC DNA]</scope>
    <source>
        <strain evidence="14">SCGC-AAA382A13</strain>
    </source>
</reference>
<comment type="caution">
    <text evidence="14">The sequence shown here is derived from an EMBL/GenBank/DDBJ whole genome shotgun (WGS) entry which is preliminary data.</text>
</comment>
<comment type="similarity">
    <text evidence="4 11 12">Belongs to the HisA/HisF family.</text>
</comment>
<keyword evidence="7 11" id="KW-0963">Cytoplasm</keyword>
<evidence type="ECO:0000256" key="4">
    <source>
        <dbReference type="ARBA" id="ARBA00009667"/>
    </source>
</evidence>
<proteinExistence type="inferred from homology"/>
<keyword evidence="10 11" id="KW-0413">Isomerase</keyword>
<dbReference type="Pfam" id="PF00977">
    <property type="entry name" value="His_biosynth"/>
    <property type="match status" value="1"/>
</dbReference>
<evidence type="ECO:0000256" key="7">
    <source>
        <dbReference type="ARBA" id="ARBA00022490"/>
    </source>
</evidence>
<evidence type="ECO:0000256" key="1">
    <source>
        <dbReference type="ARBA" id="ARBA00000901"/>
    </source>
</evidence>
<evidence type="ECO:0000256" key="3">
    <source>
        <dbReference type="ARBA" id="ARBA00005133"/>
    </source>
</evidence>
<dbReference type="GO" id="GO:0000162">
    <property type="term" value="P:L-tryptophan biosynthetic process"/>
    <property type="evidence" value="ECO:0007669"/>
    <property type="project" value="TreeGrafter"/>
</dbReference>
<keyword evidence="15" id="KW-1185">Reference proteome</keyword>
<dbReference type="NCBIfam" id="TIGR00007">
    <property type="entry name" value="1-(5-phosphoribosyl)-5-[(5-phosphoribosylamino)methylideneamino]imidazole-4-carboxamide isomerase"/>
    <property type="match status" value="1"/>
</dbReference>
<dbReference type="AlphaFoldDB" id="A0A133VFF7"/>
<evidence type="ECO:0000313" key="15">
    <source>
        <dbReference type="Proteomes" id="UP000070311"/>
    </source>
</evidence>
<evidence type="ECO:0000256" key="6">
    <source>
        <dbReference type="ARBA" id="ARBA00018464"/>
    </source>
</evidence>
<evidence type="ECO:0000256" key="5">
    <source>
        <dbReference type="ARBA" id="ARBA00012550"/>
    </source>
</evidence>
<dbReference type="InterPro" id="IPR011060">
    <property type="entry name" value="RibuloseP-bd_barrel"/>
</dbReference>
<keyword evidence="8 11" id="KW-0028">Amino-acid biosynthesis</keyword>
<organism evidence="14 15">
    <name type="scientific">candidate division MSBL1 archaeon SCGC-AAA382A13</name>
    <dbReference type="NCBI Taxonomy" id="1698279"/>
    <lineage>
        <taxon>Archaea</taxon>
        <taxon>Methanobacteriati</taxon>
        <taxon>Methanobacteriota</taxon>
        <taxon>candidate division MSBL1</taxon>
    </lineage>
</organism>
<dbReference type="EC" id="5.3.1.16" evidence="5 11"/>
<dbReference type="InterPro" id="IPR044524">
    <property type="entry name" value="Isoase_HisA-like"/>
</dbReference>
<dbReference type="UniPathway" id="UPA00031">
    <property type="reaction ID" value="UER00009"/>
</dbReference>
<sequence length="242" mass="26177">MLIVPAVDIRRGECVQLVGGKPDTGKKYGDPIQTALDWEQKGASCLHIVDLDAAMNEGENLGIIEKILNNLSINVQVGGGIRTVDKGVKILNLGADRIILGTAAFEKPNVLKELIKKTSSEKIMVSLDVKKGKITIKGWKKETEGDLIDMAKKFEEMGVGGFLFTNIDAEGKMSGLDTKYVEKLVSDLKSPVFAAGGVKSLEDVKKARETGVAGLVIGTALYEKKISFKKAMEVIKNEKSQI</sequence>
<comment type="subcellular location">
    <subcellularLocation>
        <location evidence="2 11 13">Cytoplasm</location>
    </subcellularLocation>
</comment>
<evidence type="ECO:0000256" key="11">
    <source>
        <dbReference type="HAMAP-Rule" id="MF_01014"/>
    </source>
</evidence>
<evidence type="ECO:0000313" key="14">
    <source>
        <dbReference type="EMBL" id="KXB05173.1"/>
    </source>
</evidence>
<keyword evidence="9 11" id="KW-0368">Histidine biosynthesis</keyword>
<dbReference type="HAMAP" id="MF_01014">
    <property type="entry name" value="HisA"/>
    <property type="match status" value="1"/>
</dbReference>
<dbReference type="Proteomes" id="UP000070311">
    <property type="component" value="Unassembled WGS sequence"/>
</dbReference>
<dbReference type="EMBL" id="LHYD01000029">
    <property type="protein sequence ID" value="KXB05173.1"/>
    <property type="molecule type" value="Genomic_DNA"/>
</dbReference>
<dbReference type="PANTHER" id="PTHR43090:SF2">
    <property type="entry name" value="1-(5-PHOSPHORIBOSYL)-5-[(5-PHOSPHORIBOSYLAMINO)METHYLIDENEAMINO] IMIDAZOLE-4-CARBOXAMIDE ISOMERASE"/>
    <property type="match status" value="1"/>
</dbReference>
<evidence type="ECO:0000256" key="12">
    <source>
        <dbReference type="RuleBase" id="RU003657"/>
    </source>
</evidence>
<evidence type="ECO:0000256" key="10">
    <source>
        <dbReference type="ARBA" id="ARBA00023235"/>
    </source>
</evidence>
<dbReference type="GO" id="GO:0003949">
    <property type="term" value="F:1-(5-phosphoribosyl)-5-[(5-phosphoribosylamino)methylideneamino]imidazole-4-carboxamide isomerase activity"/>
    <property type="evidence" value="ECO:0007669"/>
    <property type="project" value="UniProtKB-UniRule"/>
</dbReference>
<evidence type="ECO:0000256" key="9">
    <source>
        <dbReference type="ARBA" id="ARBA00023102"/>
    </source>
</evidence>
<dbReference type="GO" id="GO:0005737">
    <property type="term" value="C:cytoplasm"/>
    <property type="evidence" value="ECO:0007669"/>
    <property type="project" value="UniProtKB-SubCell"/>
</dbReference>
<dbReference type="InterPro" id="IPR023016">
    <property type="entry name" value="HisA/PriA"/>
</dbReference>
<evidence type="ECO:0000256" key="13">
    <source>
        <dbReference type="RuleBase" id="RU003658"/>
    </source>
</evidence>
<comment type="catalytic activity">
    <reaction evidence="1 11 13">
        <text>1-(5-phospho-beta-D-ribosyl)-5-[(5-phospho-beta-D-ribosylamino)methylideneamino]imidazole-4-carboxamide = 5-[(5-phospho-1-deoxy-D-ribulos-1-ylimino)methylamino]-1-(5-phospho-beta-D-ribosyl)imidazole-4-carboxamide</text>
        <dbReference type="Rhea" id="RHEA:15469"/>
        <dbReference type="ChEBI" id="CHEBI:58435"/>
        <dbReference type="ChEBI" id="CHEBI:58525"/>
        <dbReference type="EC" id="5.3.1.16"/>
    </reaction>
</comment>
<dbReference type="InterPro" id="IPR013785">
    <property type="entry name" value="Aldolase_TIM"/>
</dbReference>
<dbReference type="InterPro" id="IPR006063">
    <property type="entry name" value="HisA_bact_arch"/>
</dbReference>
<feature type="active site" description="Proton donor" evidence="11">
    <location>
        <position position="128"/>
    </location>
</feature>
<evidence type="ECO:0000256" key="8">
    <source>
        <dbReference type="ARBA" id="ARBA00022605"/>
    </source>
</evidence>
<name>A0A133VFF7_9EURY</name>
<evidence type="ECO:0000256" key="2">
    <source>
        <dbReference type="ARBA" id="ARBA00004496"/>
    </source>
</evidence>
<dbReference type="FunFam" id="3.20.20.70:FF:000009">
    <property type="entry name" value="1-(5-phosphoribosyl)-5-[(5-phosphoribosylamino)methylideneamino] imidazole-4-carboxamide isomerase"/>
    <property type="match status" value="1"/>
</dbReference>
<dbReference type="GO" id="GO:0000105">
    <property type="term" value="P:L-histidine biosynthetic process"/>
    <property type="evidence" value="ECO:0007669"/>
    <property type="project" value="UniProtKB-UniRule"/>
</dbReference>
<dbReference type="PANTHER" id="PTHR43090">
    <property type="entry name" value="1-(5-PHOSPHORIBOSYL)-5-[(5-PHOSPHORIBOSYLAMINO)METHYLIDENEAMINO] IMIDAZOLE-4-CARBOXAMIDE ISOMERASE"/>
    <property type="match status" value="1"/>
</dbReference>
<dbReference type="CDD" id="cd04732">
    <property type="entry name" value="HisA"/>
    <property type="match status" value="1"/>
</dbReference>